<dbReference type="AlphaFoldDB" id="A0A087UCZ8"/>
<feature type="non-terminal residue" evidence="3">
    <location>
        <position position="110"/>
    </location>
</feature>
<feature type="compositionally biased region" description="Basic residues" evidence="1">
    <location>
        <begin position="25"/>
        <end position="42"/>
    </location>
</feature>
<dbReference type="Proteomes" id="UP000054359">
    <property type="component" value="Unassembled WGS sequence"/>
</dbReference>
<accession>A0A087UCZ8</accession>
<dbReference type="GO" id="GO:0005634">
    <property type="term" value="C:nucleus"/>
    <property type="evidence" value="ECO:0007669"/>
    <property type="project" value="InterPro"/>
</dbReference>
<reference evidence="3 4" key="1">
    <citation type="submission" date="2013-11" db="EMBL/GenBank/DDBJ databases">
        <title>Genome sequencing of Stegodyphus mimosarum.</title>
        <authorList>
            <person name="Bechsgaard J."/>
        </authorList>
    </citation>
    <scope>NUCLEOTIDE SEQUENCE [LARGE SCALE GENOMIC DNA]</scope>
</reference>
<dbReference type="EMBL" id="KK119271">
    <property type="protein sequence ID" value="KFM75237.1"/>
    <property type="molecule type" value="Genomic_DNA"/>
</dbReference>
<evidence type="ECO:0000313" key="3">
    <source>
        <dbReference type="EMBL" id="KFM75237.1"/>
    </source>
</evidence>
<dbReference type="InterPro" id="IPR012920">
    <property type="entry name" value="rRNA_MeTfrase_SPB1-like_C"/>
</dbReference>
<feature type="region of interest" description="Disordered" evidence="1">
    <location>
        <begin position="23"/>
        <end position="50"/>
    </location>
</feature>
<dbReference type="GO" id="GO:0032259">
    <property type="term" value="P:methylation"/>
    <property type="evidence" value="ECO:0007669"/>
    <property type="project" value="UniProtKB-KW"/>
</dbReference>
<dbReference type="GO" id="GO:0008168">
    <property type="term" value="F:methyltransferase activity"/>
    <property type="evidence" value="ECO:0007669"/>
    <property type="project" value="UniProtKB-KW"/>
</dbReference>
<feature type="domain" description="Ribosomal RNA methyltransferase SPB1-like C-terminal" evidence="2">
    <location>
        <begin position="1"/>
        <end position="110"/>
    </location>
</feature>
<evidence type="ECO:0000313" key="4">
    <source>
        <dbReference type="Proteomes" id="UP000054359"/>
    </source>
</evidence>
<protein>
    <submittedName>
        <fullName evidence="3">Putative rRNA methyltransferase 3</fullName>
    </submittedName>
</protein>
<dbReference type="OrthoDB" id="1287559at2759"/>
<evidence type="ECO:0000259" key="2">
    <source>
        <dbReference type="Pfam" id="PF07780"/>
    </source>
</evidence>
<organism evidence="3 4">
    <name type="scientific">Stegodyphus mimosarum</name>
    <name type="common">African social velvet spider</name>
    <dbReference type="NCBI Taxonomy" id="407821"/>
    <lineage>
        <taxon>Eukaryota</taxon>
        <taxon>Metazoa</taxon>
        <taxon>Ecdysozoa</taxon>
        <taxon>Arthropoda</taxon>
        <taxon>Chelicerata</taxon>
        <taxon>Arachnida</taxon>
        <taxon>Araneae</taxon>
        <taxon>Araneomorphae</taxon>
        <taxon>Entelegynae</taxon>
        <taxon>Eresoidea</taxon>
        <taxon>Eresidae</taxon>
        <taxon>Stegodyphus</taxon>
    </lineage>
</organism>
<sequence length="110" mass="12784">MVAEYKARLKEINARPIRKVVEAKARKKRRAMKRLEKAKKKAEKITDCPDMSAKEKAEQLKTIYKKAFPEEDKNVTYIVAKKGTGRRVRRPAGVKGRFKVVDPRMKKDAR</sequence>
<keyword evidence="3" id="KW-0808">Transferase</keyword>
<evidence type="ECO:0000256" key="1">
    <source>
        <dbReference type="SAM" id="MobiDB-lite"/>
    </source>
</evidence>
<dbReference type="Pfam" id="PF07780">
    <property type="entry name" value="Spb1_C"/>
    <property type="match status" value="1"/>
</dbReference>
<proteinExistence type="predicted"/>
<name>A0A087UCZ8_STEMI</name>
<keyword evidence="4" id="KW-1185">Reference proteome</keyword>
<gene>
    <name evidence="3" type="ORF">X975_08142</name>
</gene>
<dbReference type="STRING" id="407821.A0A087UCZ8"/>
<dbReference type="OMA" id="DARSCEM"/>
<dbReference type="GO" id="GO:0006364">
    <property type="term" value="P:rRNA processing"/>
    <property type="evidence" value="ECO:0007669"/>
    <property type="project" value="InterPro"/>
</dbReference>
<keyword evidence="3" id="KW-0489">Methyltransferase</keyword>